<organism evidence="2 3">
    <name type="scientific">Caerostris extrusa</name>
    <name type="common">Bark spider</name>
    <name type="synonym">Caerostris bankana</name>
    <dbReference type="NCBI Taxonomy" id="172846"/>
    <lineage>
        <taxon>Eukaryota</taxon>
        <taxon>Metazoa</taxon>
        <taxon>Ecdysozoa</taxon>
        <taxon>Arthropoda</taxon>
        <taxon>Chelicerata</taxon>
        <taxon>Arachnida</taxon>
        <taxon>Araneae</taxon>
        <taxon>Araneomorphae</taxon>
        <taxon>Entelegynae</taxon>
        <taxon>Araneoidea</taxon>
        <taxon>Araneidae</taxon>
        <taxon>Caerostris</taxon>
    </lineage>
</organism>
<reference evidence="2 3" key="1">
    <citation type="submission" date="2021-06" db="EMBL/GenBank/DDBJ databases">
        <title>Caerostris extrusa draft genome.</title>
        <authorList>
            <person name="Kono N."/>
            <person name="Arakawa K."/>
        </authorList>
    </citation>
    <scope>NUCLEOTIDE SEQUENCE [LARGE SCALE GENOMIC DNA]</scope>
</reference>
<evidence type="ECO:0000313" key="3">
    <source>
        <dbReference type="Proteomes" id="UP001054945"/>
    </source>
</evidence>
<keyword evidence="3" id="KW-1185">Reference proteome</keyword>
<comment type="caution">
    <text evidence="2">The sequence shown here is derived from an EMBL/GenBank/DDBJ whole genome shotgun (WGS) entry which is preliminary data.</text>
</comment>
<feature type="region of interest" description="Disordered" evidence="1">
    <location>
        <begin position="1"/>
        <end position="33"/>
    </location>
</feature>
<proteinExistence type="predicted"/>
<dbReference type="EMBL" id="BPLR01014413">
    <property type="protein sequence ID" value="GIY68635.1"/>
    <property type="molecule type" value="Genomic_DNA"/>
</dbReference>
<dbReference type="Proteomes" id="UP001054945">
    <property type="component" value="Unassembled WGS sequence"/>
</dbReference>
<evidence type="ECO:0000256" key="1">
    <source>
        <dbReference type="SAM" id="MobiDB-lite"/>
    </source>
</evidence>
<feature type="compositionally biased region" description="Polar residues" evidence="1">
    <location>
        <begin position="1"/>
        <end position="27"/>
    </location>
</feature>
<gene>
    <name evidence="2" type="ORF">CEXT_57681</name>
</gene>
<sequence>MNMSCPAHKQSNGPDSQKRQYISKTSLPPSPGPRLHGFRILLLSLRSHEERKLSSAASAFFFGRDNSAPEPAASPGISTCHSLSMRSAERILCSCCEG</sequence>
<evidence type="ECO:0000313" key="2">
    <source>
        <dbReference type="EMBL" id="GIY68635.1"/>
    </source>
</evidence>
<protein>
    <submittedName>
        <fullName evidence="2">Uncharacterized protein</fullName>
    </submittedName>
</protein>
<name>A0AAV4VED0_CAEEX</name>
<accession>A0AAV4VED0</accession>
<dbReference type="AlphaFoldDB" id="A0AAV4VED0"/>